<protein>
    <recommendedName>
        <fullName evidence="4">Histone H2A/H2B/H3 domain-containing protein</fullName>
    </recommendedName>
</protein>
<organism evidence="2 3">
    <name type="scientific">Parelaphostrongylus tenuis</name>
    <name type="common">Meningeal worm</name>
    <dbReference type="NCBI Taxonomy" id="148309"/>
    <lineage>
        <taxon>Eukaryota</taxon>
        <taxon>Metazoa</taxon>
        <taxon>Ecdysozoa</taxon>
        <taxon>Nematoda</taxon>
        <taxon>Chromadorea</taxon>
        <taxon>Rhabditida</taxon>
        <taxon>Rhabditina</taxon>
        <taxon>Rhabditomorpha</taxon>
        <taxon>Strongyloidea</taxon>
        <taxon>Metastrongylidae</taxon>
        <taxon>Parelaphostrongylus</taxon>
    </lineage>
</organism>
<accession>A0AAD5WIQ0</accession>
<evidence type="ECO:0000313" key="2">
    <source>
        <dbReference type="EMBL" id="KAJ1371767.1"/>
    </source>
</evidence>
<dbReference type="PRINTS" id="PR00622">
    <property type="entry name" value="HISTONEH3"/>
</dbReference>
<dbReference type="GO" id="GO:0003677">
    <property type="term" value="F:DNA binding"/>
    <property type="evidence" value="ECO:0007669"/>
    <property type="project" value="InterPro"/>
</dbReference>
<evidence type="ECO:0008006" key="4">
    <source>
        <dbReference type="Google" id="ProtNLM"/>
    </source>
</evidence>
<dbReference type="SUPFAM" id="SSF47113">
    <property type="entry name" value="Histone-fold"/>
    <property type="match status" value="1"/>
</dbReference>
<proteinExistence type="inferred from homology"/>
<dbReference type="AlphaFoldDB" id="A0AAD5WIQ0"/>
<comment type="similarity">
    <text evidence="1">Belongs to the histone H3 family.</text>
</comment>
<dbReference type="InterPro" id="IPR000164">
    <property type="entry name" value="Histone_H3/CENP-A"/>
</dbReference>
<evidence type="ECO:0000313" key="3">
    <source>
        <dbReference type="Proteomes" id="UP001196413"/>
    </source>
</evidence>
<sequence>MELVISWRYGLRRAQEVAERVLRKRNSTEIYLACLSEDTNVAAMHAGRVTIMSKACN</sequence>
<name>A0AAD5WIQ0_PARTN</name>
<keyword evidence="3" id="KW-1185">Reference proteome</keyword>
<dbReference type="GO" id="GO:0030527">
    <property type="term" value="F:structural constituent of chromatin"/>
    <property type="evidence" value="ECO:0007669"/>
    <property type="project" value="InterPro"/>
</dbReference>
<gene>
    <name evidence="2" type="ORF">KIN20_033773</name>
</gene>
<reference evidence="2" key="1">
    <citation type="submission" date="2021-06" db="EMBL/GenBank/DDBJ databases">
        <title>Parelaphostrongylus tenuis whole genome reference sequence.</title>
        <authorList>
            <person name="Garwood T.J."/>
            <person name="Larsen P.A."/>
            <person name="Fountain-Jones N.M."/>
            <person name="Garbe J.R."/>
            <person name="Macchietto M.G."/>
            <person name="Kania S.A."/>
            <person name="Gerhold R.W."/>
            <person name="Richards J.E."/>
            <person name="Wolf T.M."/>
        </authorList>
    </citation>
    <scope>NUCLEOTIDE SEQUENCE</scope>
    <source>
        <strain evidence="2">MNPRO001-30</strain>
        <tissue evidence="2">Meninges</tissue>
    </source>
</reference>
<dbReference type="GO" id="GO:0000786">
    <property type="term" value="C:nucleosome"/>
    <property type="evidence" value="ECO:0007669"/>
    <property type="project" value="InterPro"/>
</dbReference>
<dbReference type="Gene3D" id="1.10.20.10">
    <property type="entry name" value="Histone, subunit A"/>
    <property type="match status" value="1"/>
</dbReference>
<dbReference type="GO" id="GO:0046982">
    <property type="term" value="F:protein heterodimerization activity"/>
    <property type="evidence" value="ECO:0007669"/>
    <property type="project" value="InterPro"/>
</dbReference>
<dbReference type="InterPro" id="IPR009072">
    <property type="entry name" value="Histone-fold"/>
</dbReference>
<dbReference type="Proteomes" id="UP001196413">
    <property type="component" value="Unassembled WGS sequence"/>
</dbReference>
<comment type="caution">
    <text evidence="2">The sequence shown here is derived from an EMBL/GenBank/DDBJ whole genome shotgun (WGS) entry which is preliminary data.</text>
</comment>
<dbReference type="EMBL" id="JAHQIW010007039">
    <property type="protein sequence ID" value="KAJ1371767.1"/>
    <property type="molecule type" value="Genomic_DNA"/>
</dbReference>
<evidence type="ECO:0000256" key="1">
    <source>
        <dbReference type="ARBA" id="ARBA00010343"/>
    </source>
</evidence>